<dbReference type="Pfam" id="PF05636">
    <property type="entry name" value="HIGH_NTase1"/>
    <property type="match status" value="1"/>
</dbReference>
<dbReference type="SUPFAM" id="SSF52374">
    <property type="entry name" value="Nucleotidylyl transferase"/>
    <property type="match status" value="1"/>
</dbReference>
<dbReference type="AlphaFoldDB" id="A0A1M5STZ8"/>
<feature type="binding site" evidence="2">
    <location>
        <position position="173"/>
    </location>
    <ligand>
        <name>ATP</name>
        <dbReference type="ChEBI" id="CHEBI:30616"/>
    </ligand>
</feature>
<keyword evidence="2" id="KW-0820">tRNA-binding</keyword>
<gene>
    <name evidence="2" type="primary">tmcAL</name>
    <name evidence="3" type="ORF">SAMN02745196_00301</name>
</gene>
<comment type="subcellular location">
    <subcellularLocation>
        <location evidence="2">Cytoplasm</location>
    </subcellularLocation>
</comment>
<dbReference type="GO" id="GO:0016740">
    <property type="term" value="F:transferase activity"/>
    <property type="evidence" value="ECO:0007669"/>
    <property type="project" value="UniProtKB-KW"/>
</dbReference>
<dbReference type="RefSeq" id="WP_072829359.1">
    <property type="nucleotide sequence ID" value="NZ_FQXP01000003.1"/>
</dbReference>
<keyword evidence="1 2" id="KW-0819">tRNA processing</keyword>
<keyword evidence="4" id="KW-1185">Reference proteome</keyword>
<dbReference type="EC" id="6.3.4.-" evidence="2"/>
<dbReference type="OrthoDB" id="9769796at2"/>
<accession>A0A1M5STZ8</accession>
<evidence type="ECO:0000313" key="3">
    <source>
        <dbReference type="EMBL" id="SHH41718.1"/>
    </source>
</evidence>
<reference evidence="3 4" key="1">
    <citation type="submission" date="2016-11" db="EMBL/GenBank/DDBJ databases">
        <authorList>
            <person name="Jaros S."/>
            <person name="Januszkiewicz K."/>
            <person name="Wedrychowicz H."/>
        </authorList>
    </citation>
    <scope>NUCLEOTIDE SEQUENCE [LARGE SCALE GENOMIC DNA]</scope>
    <source>
        <strain evidence="3 4">DSM 3089</strain>
    </source>
</reference>
<comment type="caution">
    <text evidence="2">Lacks conserved residue(s) required for the propagation of feature annotation.</text>
</comment>
<evidence type="ECO:0000256" key="2">
    <source>
        <dbReference type="HAMAP-Rule" id="MF_01539"/>
    </source>
</evidence>
<organism evidence="3 4">
    <name type="scientific">Clostridium collagenovorans DSM 3089</name>
    <dbReference type="NCBI Taxonomy" id="1121306"/>
    <lineage>
        <taxon>Bacteria</taxon>
        <taxon>Bacillati</taxon>
        <taxon>Bacillota</taxon>
        <taxon>Clostridia</taxon>
        <taxon>Eubacteriales</taxon>
        <taxon>Clostridiaceae</taxon>
        <taxon>Clostridium</taxon>
    </lineage>
</organism>
<dbReference type="Proteomes" id="UP000184526">
    <property type="component" value="Unassembled WGS sequence"/>
</dbReference>
<dbReference type="PANTHER" id="PTHR37825">
    <property type="entry name" value="TRNA(MET) CYTIDINE ACETATE LIGASE"/>
    <property type="match status" value="1"/>
</dbReference>
<comment type="similarity">
    <text evidence="2">Belongs to the TmcAL family.</text>
</comment>
<name>A0A1M5STZ8_9CLOT</name>
<keyword evidence="2" id="KW-0963">Cytoplasm</keyword>
<sequence>MKICGIISEYNPFHKGHKYHIDKTKELTNCDAIVCVMSGNFVQRGLPSIMDKWTRADLALGNGVDLVLELPSIYAISSAEFFSFGAISLLNSLGVIDNISFGSELGDVNFLNSISEVLIKEPKEYLIQLKNNLDLGYSYAVARNNALEYYFKELLSDTITKKDNISEILNSSNNILAIEYCKSLLNLASSITPVTIKREGGTYNSQNLNNIFSSATAIRNSLKDNTSIEVLKDTVPDNVFYKLKSYDNFVYPDAMVPYLRFKALCSKHSCLSTIPEASEGLDNKIIKTLESLINYEDILGNIKSKRYAMTRISRILCQYFIGFEKYNIDTLRRTPCPYARVLGFTTKGQEILRTLKSTSSIPVYTKLPKESNEILDLDIQCTKAYSLLNTSISSKDDYLKKPMILKI</sequence>
<evidence type="ECO:0000256" key="1">
    <source>
        <dbReference type="ARBA" id="ARBA00022694"/>
    </source>
</evidence>
<dbReference type="GO" id="GO:0006400">
    <property type="term" value="P:tRNA modification"/>
    <property type="evidence" value="ECO:0007669"/>
    <property type="project" value="UniProtKB-UniRule"/>
</dbReference>
<dbReference type="HAMAP" id="MF_01539">
    <property type="entry name" value="TmcAL"/>
    <property type="match status" value="1"/>
</dbReference>
<dbReference type="InterPro" id="IPR014729">
    <property type="entry name" value="Rossmann-like_a/b/a_fold"/>
</dbReference>
<keyword evidence="2" id="KW-0547">Nucleotide-binding</keyword>
<keyword evidence="2" id="KW-0694">RNA-binding</keyword>
<dbReference type="EMBL" id="FQXP01000003">
    <property type="protein sequence ID" value="SHH41718.1"/>
    <property type="molecule type" value="Genomic_DNA"/>
</dbReference>
<proteinExistence type="inferred from homology"/>
<feature type="binding site" evidence="2">
    <location>
        <position position="102"/>
    </location>
    <ligand>
        <name>ATP</name>
        <dbReference type="ChEBI" id="CHEBI:30616"/>
    </ligand>
</feature>
<keyword evidence="2" id="KW-0067">ATP-binding</keyword>
<dbReference type="GO" id="GO:0000049">
    <property type="term" value="F:tRNA binding"/>
    <property type="evidence" value="ECO:0007669"/>
    <property type="project" value="UniProtKB-KW"/>
</dbReference>
<feature type="binding site" evidence="2">
    <location>
        <position position="198"/>
    </location>
    <ligand>
        <name>ATP</name>
        <dbReference type="ChEBI" id="CHEBI:30616"/>
    </ligand>
</feature>
<dbReference type="STRING" id="1121306.SAMN02745196_00301"/>
<dbReference type="InterPro" id="IPR008513">
    <property type="entry name" value="tRNA(Met)_cyd_acetate_ligase"/>
</dbReference>
<dbReference type="PANTHER" id="PTHR37825:SF1">
    <property type="entry name" value="TRNA(MET) CYTIDINE ACETATE LIGASE"/>
    <property type="match status" value="1"/>
</dbReference>
<keyword evidence="3" id="KW-0808">Transferase</keyword>
<evidence type="ECO:0000313" key="4">
    <source>
        <dbReference type="Proteomes" id="UP000184526"/>
    </source>
</evidence>
<dbReference type="GO" id="GO:0005524">
    <property type="term" value="F:ATP binding"/>
    <property type="evidence" value="ECO:0007669"/>
    <property type="project" value="UniProtKB-KW"/>
</dbReference>
<comment type="catalytic activity">
    <reaction evidence="2">
        <text>cytidine(34) in elongator tRNA(Met) + acetate + ATP = N(4)-acetylcytidine(34) in elongator tRNA(Met) + AMP + diphosphate</text>
        <dbReference type="Rhea" id="RHEA:58144"/>
        <dbReference type="Rhea" id="RHEA-COMP:10693"/>
        <dbReference type="Rhea" id="RHEA-COMP:10694"/>
        <dbReference type="ChEBI" id="CHEBI:30089"/>
        <dbReference type="ChEBI" id="CHEBI:30616"/>
        <dbReference type="ChEBI" id="CHEBI:33019"/>
        <dbReference type="ChEBI" id="CHEBI:74900"/>
        <dbReference type="ChEBI" id="CHEBI:82748"/>
        <dbReference type="ChEBI" id="CHEBI:456215"/>
    </reaction>
</comment>
<protein>
    <recommendedName>
        <fullName evidence="2">tRNA(Met) cytidine acetate ligase</fullName>
        <ecNumber evidence="2">6.3.4.-</ecNumber>
    </recommendedName>
</protein>
<keyword evidence="2" id="KW-0436">Ligase</keyword>
<dbReference type="GO" id="GO:0016879">
    <property type="term" value="F:ligase activity, forming carbon-nitrogen bonds"/>
    <property type="evidence" value="ECO:0007669"/>
    <property type="project" value="UniProtKB-UniRule"/>
</dbReference>
<dbReference type="GO" id="GO:0005737">
    <property type="term" value="C:cytoplasm"/>
    <property type="evidence" value="ECO:0007669"/>
    <property type="project" value="UniProtKB-SubCell"/>
</dbReference>
<comment type="function">
    <text evidence="2">Catalyzes the formation of N(4)-acetylcytidine (ac(4)C) at the wobble position of elongator tRNA(Met), using acetate and ATP as substrates. First activates an acetate ion to form acetyladenylate (Ac-AMP) and then transfers the acetyl group to tRNA to form ac(4)C34.</text>
</comment>
<dbReference type="Gene3D" id="3.40.50.620">
    <property type="entry name" value="HUPs"/>
    <property type="match status" value="1"/>
</dbReference>
<feature type="binding site" evidence="2">
    <location>
        <begin position="7"/>
        <end position="20"/>
    </location>
    <ligand>
        <name>ATP</name>
        <dbReference type="ChEBI" id="CHEBI:30616"/>
    </ligand>
</feature>
<dbReference type="NCBIfam" id="NF010191">
    <property type="entry name" value="PRK13670.1"/>
    <property type="match status" value="1"/>
</dbReference>